<gene>
    <name evidence="6" type="ORF">KDM92_10740</name>
</gene>
<dbReference type="GO" id="GO:0006351">
    <property type="term" value="P:DNA-templated transcription"/>
    <property type="evidence" value="ECO:0007669"/>
    <property type="project" value="TreeGrafter"/>
</dbReference>
<evidence type="ECO:0000313" key="6">
    <source>
        <dbReference type="EMBL" id="MBR7747059.1"/>
    </source>
</evidence>
<dbReference type="PROSITE" id="PS50931">
    <property type="entry name" value="HTH_LYSR"/>
    <property type="match status" value="1"/>
</dbReference>
<dbReference type="InterPro" id="IPR000847">
    <property type="entry name" value="LysR_HTH_N"/>
</dbReference>
<dbReference type="Gene3D" id="1.10.10.10">
    <property type="entry name" value="Winged helix-like DNA-binding domain superfamily/Winged helix DNA-binding domain"/>
    <property type="match status" value="1"/>
</dbReference>
<dbReference type="GO" id="GO:0003700">
    <property type="term" value="F:DNA-binding transcription factor activity"/>
    <property type="evidence" value="ECO:0007669"/>
    <property type="project" value="InterPro"/>
</dbReference>
<evidence type="ECO:0000256" key="3">
    <source>
        <dbReference type="ARBA" id="ARBA00023125"/>
    </source>
</evidence>
<protein>
    <submittedName>
        <fullName evidence="6">LysR family transcriptional regulator</fullName>
    </submittedName>
</protein>
<dbReference type="PANTHER" id="PTHR30537">
    <property type="entry name" value="HTH-TYPE TRANSCRIPTIONAL REGULATOR"/>
    <property type="match status" value="1"/>
</dbReference>
<evidence type="ECO:0000256" key="4">
    <source>
        <dbReference type="ARBA" id="ARBA00023163"/>
    </source>
</evidence>
<dbReference type="RefSeq" id="WP_212684359.1">
    <property type="nucleotide sequence ID" value="NZ_JAGSPM010000006.1"/>
</dbReference>
<dbReference type="Pfam" id="PF00126">
    <property type="entry name" value="HTH_1"/>
    <property type="match status" value="1"/>
</dbReference>
<evidence type="ECO:0000256" key="2">
    <source>
        <dbReference type="ARBA" id="ARBA00023015"/>
    </source>
</evidence>
<dbReference type="FunFam" id="1.10.10.10:FF:000001">
    <property type="entry name" value="LysR family transcriptional regulator"/>
    <property type="match status" value="1"/>
</dbReference>
<evidence type="ECO:0000256" key="1">
    <source>
        <dbReference type="ARBA" id="ARBA00009437"/>
    </source>
</evidence>
<dbReference type="SUPFAM" id="SSF53850">
    <property type="entry name" value="Periplasmic binding protein-like II"/>
    <property type="match status" value="1"/>
</dbReference>
<dbReference type="GO" id="GO:0043565">
    <property type="term" value="F:sequence-specific DNA binding"/>
    <property type="evidence" value="ECO:0007669"/>
    <property type="project" value="TreeGrafter"/>
</dbReference>
<evidence type="ECO:0000313" key="7">
    <source>
        <dbReference type="Proteomes" id="UP000680158"/>
    </source>
</evidence>
<keyword evidence="7" id="KW-1185">Reference proteome</keyword>
<proteinExistence type="inferred from homology"/>
<reference evidence="6 7" key="1">
    <citation type="submission" date="2021-04" db="EMBL/GenBank/DDBJ databases">
        <title>novel species isolated from subtropical streams in China.</title>
        <authorList>
            <person name="Lu H."/>
        </authorList>
    </citation>
    <scope>NUCLEOTIDE SEQUENCE [LARGE SCALE GENOMIC DNA]</scope>
    <source>
        <strain evidence="6 7">BYS107W</strain>
    </source>
</reference>
<keyword evidence="4" id="KW-0804">Transcription</keyword>
<organism evidence="6 7">
    <name type="scientific">Undibacterium baiyunense</name>
    <dbReference type="NCBI Taxonomy" id="2828731"/>
    <lineage>
        <taxon>Bacteria</taxon>
        <taxon>Pseudomonadati</taxon>
        <taxon>Pseudomonadota</taxon>
        <taxon>Betaproteobacteria</taxon>
        <taxon>Burkholderiales</taxon>
        <taxon>Oxalobacteraceae</taxon>
        <taxon>Undibacterium</taxon>
    </lineage>
</organism>
<dbReference type="InterPro" id="IPR036388">
    <property type="entry name" value="WH-like_DNA-bd_sf"/>
</dbReference>
<dbReference type="InterPro" id="IPR058163">
    <property type="entry name" value="LysR-type_TF_proteobact-type"/>
</dbReference>
<dbReference type="Gene3D" id="3.40.190.290">
    <property type="match status" value="1"/>
</dbReference>
<sequence length="304" mass="33497">MPTLDQIDLNALGIFDAVVEAGSFTAAAHRLNVAKAKISVQIARLEQQLGTALFTRTTRRLSLTDAGRQLHEQCQPALLGLQDAILQVGAANKALTGVLRIATSVMHASQSLAPAVARFASLHPDLRIDLRSNDRISDLVTDGIDLSFRMGWLRDSSQRAIKLSEFDQILLAAPAYLKKHGHPQLPQDLRNHAWIALNLLPTPLTWQFSHVDGEMQTVHMRSRLQVDAPSSLLALLQQGAGISVMDSMSAKSEMQTGKLQQLLPEWRLPSGGIYAVLPPGRHVPHKVRAFIDFYREQLQDYSAS</sequence>
<dbReference type="PANTHER" id="PTHR30537:SF66">
    <property type="entry name" value="IRON-REGULATED VIRULENCE REGULATORY PROTEIN IRGB"/>
    <property type="match status" value="1"/>
</dbReference>
<dbReference type="Pfam" id="PF03466">
    <property type="entry name" value="LysR_substrate"/>
    <property type="match status" value="1"/>
</dbReference>
<dbReference type="Proteomes" id="UP000680158">
    <property type="component" value="Unassembled WGS sequence"/>
</dbReference>
<keyword evidence="3" id="KW-0238">DNA-binding</keyword>
<comment type="caution">
    <text evidence="6">The sequence shown here is derived from an EMBL/GenBank/DDBJ whole genome shotgun (WGS) entry which is preliminary data.</text>
</comment>
<name>A0A941DE47_9BURK</name>
<dbReference type="InterPro" id="IPR036390">
    <property type="entry name" value="WH_DNA-bd_sf"/>
</dbReference>
<feature type="domain" description="HTH lysR-type" evidence="5">
    <location>
        <begin position="7"/>
        <end position="64"/>
    </location>
</feature>
<comment type="similarity">
    <text evidence="1">Belongs to the LysR transcriptional regulatory family.</text>
</comment>
<keyword evidence="2" id="KW-0805">Transcription regulation</keyword>
<dbReference type="SUPFAM" id="SSF46785">
    <property type="entry name" value="Winged helix' DNA-binding domain"/>
    <property type="match status" value="1"/>
</dbReference>
<dbReference type="EMBL" id="JAGSPM010000006">
    <property type="protein sequence ID" value="MBR7747059.1"/>
    <property type="molecule type" value="Genomic_DNA"/>
</dbReference>
<dbReference type="CDD" id="cd08422">
    <property type="entry name" value="PBP2_CrgA_like"/>
    <property type="match status" value="1"/>
</dbReference>
<evidence type="ECO:0000259" key="5">
    <source>
        <dbReference type="PROSITE" id="PS50931"/>
    </source>
</evidence>
<dbReference type="InterPro" id="IPR005119">
    <property type="entry name" value="LysR_subst-bd"/>
</dbReference>
<dbReference type="PRINTS" id="PR00039">
    <property type="entry name" value="HTHLYSR"/>
</dbReference>
<accession>A0A941DE47</accession>
<dbReference type="AlphaFoldDB" id="A0A941DE47"/>